<reference evidence="1" key="2">
    <citation type="submission" date="2023-05" db="EMBL/GenBank/DDBJ databases">
        <authorList>
            <person name="Fouks B."/>
        </authorList>
    </citation>
    <scope>NUCLEOTIDE SEQUENCE</scope>
    <source>
        <strain evidence="1">Stay&amp;Tobe</strain>
        <tissue evidence="1">Testes</tissue>
    </source>
</reference>
<evidence type="ECO:0000313" key="1">
    <source>
        <dbReference type="EMBL" id="KAJ9584690.1"/>
    </source>
</evidence>
<accession>A0AAD7ZPY6</accession>
<proteinExistence type="predicted"/>
<keyword evidence="2" id="KW-1185">Reference proteome</keyword>
<feature type="non-terminal residue" evidence="1">
    <location>
        <position position="86"/>
    </location>
</feature>
<sequence length="86" mass="9717">YEEIIKGKLLIKTVIAERITMSPTEGHYICIVSEYDLTLCNCGEEMNPGPISTTTNCTARPSNQTHFLSRSFFSTFQSDTDESQFK</sequence>
<protein>
    <submittedName>
        <fullName evidence="1">Uncharacterized protein</fullName>
    </submittedName>
</protein>
<gene>
    <name evidence="1" type="ORF">L9F63_020972</name>
</gene>
<dbReference type="AlphaFoldDB" id="A0AAD7ZPY6"/>
<organism evidence="1 2">
    <name type="scientific">Diploptera punctata</name>
    <name type="common">Pacific beetle cockroach</name>
    <dbReference type="NCBI Taxonomy" id="6984"/>
    <lineage>
        <taxon>Eukaryota</taxon>
        <taxon>Metazoa</taxon>
        <taxon>Ecdysozoa</taxon>
        <taxon>Arthropoda</taxon>
        <taxon>Hexapoda</taxon>
        <taxon>Insecta</taxon>
        <taxon>Pterygota</taxon>
        <taxon>Neoptera</taxon>
        <taxon>Polyneoptera</taxon>
        <taxon>Dictyoptera</taxon>
        <taxon>Blattodea</taxon>
        <taxon>Blaberoidea</taxon>
        <taxon>Blaberidae</taxon>
        <taxon>Diplopterinae</taxon>
        <taxon>Diploptera</taxon>
    </lineage>
</organism>
<name>A0AAD7ZPY6_DIPPU</name>
<reference evidence="1" key="1">
    <citation type="journal article" date="2023" name="IScience">
        <title>Live-bearing cockroach genome reveals convergent evolutionary mechanisms linked to viviparity in insects and beyond.</title>
        <authorList>
            <person name="Fouks B."/>
            <person name="Harrison M.C."/>
            <person name="Mikhailova A.A."/>
            <person name="Marchal E."/>
            <person name="English S."/>
            <person name="Carruthers M."/>
            <person name="Jennings E.C."/>
            <person name="Chiamaka E.L."/>
            <person name="Frigard R.A."/>
            <person name="Pippel M."/>
            <person name="Attardo G.M."/>
            <person name="Benoit J.B."/>
            <person name="Bornberg-Bauer E."/>
            <person name="Tobe S.S."/>
        </authorList>
    </citation>
    <scope>NUCLEOTIDE SEQUENCE</scope>
    <source>
        <strain evidence="1">Stay&amp;Tobe</strain>
    </source>
</reference>
<dbReference type="EMBL" id="JASPKZ010007373">
    <property type="protein sequence ID" value="KAJ9584690.1"/>
    <property type="molecule type" value="Genomic_DNA"/>
</dbReference>
<comment type="caution">
    <text evidence="1">The sequence shown here is derived from an EMBL/GenBank/DDBJ whole genome shotgun (WGS) entry which is preliminary data.</text>
</comment>
<dbReference type="Proteomes" id="UP001233999">
    <property type="component" value="Unassembled WGS sequence"/>
</dbReference>
<feature type="non-terminal residue" evidence="1">
    <location>
        <position position="1"/>
    </location>
</feature>
<evidence type="ECO:0000313" key="2">
    <source>
        <dbReference type="Proteomes" id="UP001233999"/>
    </source>
</evidence>